<dbReference type="GO" id="GO:0071596">
    <property type="term" value="P:ubiquitin-dependent protein catabolic process via the N-end rule pathway"/>
    <property type="evidence" value="ECO:0007669"/>
    <property type="project" value="UniProtKB-UniRule"/>
</dbReference>
<dbReference type="PANTHER" id="PTHR21497:SF24">
    <property type="entry name" value="E3 UBIQUITIN-PROTEIN LIGASE UBR1"/>
    <property type="match status" value="1"/>
</dbReference>
<keyword evidence="1" id="KW-0808">Transferase</keyword>
<dbReference type="WBParaSite" id="SMUV_0001002601-mRNA-1">
    <property type="protein sequence ID" value="SMUV_0001002601-mRNA-1"/>
    <property type="gene ID" value="SMUV_0001002601"/>
</dbReference>
<evidence type="ECO:0000256" key="1">
    <source>
        <dbReference type="RuleBase" id="RU366018"/>
    </source>
</evidence>
<dbReference type="InterPro" id="IPR044046">
    <property type="entry name" value="E3_ligase_UBR-like_C"/>
</dbReference>
<keyword evidence="1" id="KW-0833">Ubl conjugation pathway</keyword>
<keyword evidence="3" id="KW-1185">Reference proteome</keyword>
<sequence length="294" mass="33369">MGYPGFWKQKDDKLDEAISKLVKIVRGEEFSYNINSMKKALFVGIVEFLRPLALLFHAITLVPPPEALKVPSYDEFQSLYRYLGFSSDIVELFSNDTVVRLFTSWNFLCQNQDEAGFPTSASAVDKLVRQPLLENSLIELPDDFSELINTAANFRCPTSLLDDHVSSMPTLCLICGSLLCSQSYCCQRVISKGTKGACSFHLQTCSGPSGGIFLRVRDCQIILLTTRARGCFLPAPYVDEFGETDFGFRRGNPLHLNKELYAKLERIWLHQSISEEVVNQNEIDSRNRNEWQHF</sequence>
<comment type="pathway">
    <text evidence="1">Protein modification; protein ubiquitination.</text>
</comment>
<keyword evidence="1" id="KW-0863">Zinc-finger</keyword>
<dbReference type="GO" id="GO:0008270">
    <property type="term" value="F:zinc ion binding"/>
    <property type="evidence" value="ECO:0007669"/>
    <property type="project" value="UniProtKB-UniRule"/>
</dbReference>
<dbReference type="Proteomes" id="UP000046393">
    <property type="component" value="Unplaced"/>
</dbReference>
<dbReference type="GO" id="GO:0061630">
    <property type="term" value="F:ubiquitin protein ligase activity"/>
    <property type="evidence" value="ECO:0007669"/>
    <property type="project" value="UniProtKB-UniRule"/>
</dbReference>
<evidence type="ECO:0000313" key="4">
    <source>
        <dbReference type="WBParaSite" id="SMUV_0001002601-mRNA-1"/>
    </source>
</evidence>
<dbReference type="GO" id="GO:0000151">
    <property type="term" value="C:ubiquitin ligase complex"/>
    <property type="evidence" value="ECO:0007669"/>
    <property type="project" value="TreeGrafter"/>
</dbReference>
<proteinExistence type="inferred from homology"/>
<evidence type="ECO:0000313" key="3">
    <source>
        <dbReference type="Proteomes" id="UP000046393"/>
    </source>
</evidence>
<keyword evidence="1" id="KW-0479">Metal-binding</keyword>
<comment type="function">
    <text evidence="1">Ubiquitin ligase protein which is a component of the N-end rule pathway. Recognizes and binds to proteins bearing specific N-terminal residues that are destabilizing according to the N-end rule, leading to their ubiquitination and subsequent degradation.</text>
</comment>
<keyword evidence="1" id="KW-0862">Zinc</keyword>
<comment type="catalytic activity">
    <reaction evidence="1">
        <text>S-ubiquitinyl-[E2 ubiquitin-conjugating enzyme]-L-cysteine + [acceptor protein]-L-lysine = [E2 ubiquitin-conjugating enzyme]-L-cysteine + N(6)-ubiquitinyl-[acceptor protein]-L-lysine.</text>
        <dbReference type="EC" id="2.3.2.27"/>
    </reaction>
</comment>
<dbReference type="UniPathway" id="UPA00143"/>
<name>A0A0N5AYI4_9BILA</name>
<organism evidence="3 4">
    <name type="scientific">Syphacia muris</name>
    <dbReference type="NCBI Taxonomy" id="451379"/>
    <lineage>
        <taxon>Eukaryota</taxon>
        <taxon>Metazoa</taxon>
        <taxon>Ecdysozoa</taxon>
        <taxon>Nematoda</taxon>
        <taxon>Chromadorea</taxon>
        <taxon>Rhabditida</taxon>
        <taxon>Spirurina</taxon>
        <taxon>Oxyuridomorpha</taxon>
        <taxon>Oxyuroidea</taxon>
        <taxon>Oxyuridae</taxon>
        <taxon>Syphacia</taxon>
    </lineage>
</organism>
<reference evidence="4" key="1">
    <citation type="submission" date="2017-02" db="UniProtKB">
        <authorList>
            <consortium name="WormBaseParasite"/>
        </authorList>
    </citation>
    <scope>IDENTIFICATION</scope>
</reference>
<protein>
    <recommendedName>
        <fullName evidence="1">E3 ubiquitin-protein ligase</fullName>
        <ecNumber evidence="1">2.3.2.27</ecNumber>
    </recommendedName>
</protein>
<evidence type="ECO:0000259" key="2">
    <source>
        <dbReference type="Pfam" id="PF18995"/>
    </source>
</evidence>
<dbReference type="GO" id="GO:0005737">
    <property type="term" value="C:cytoplasm"/>
    <property type="evidence" value="ECO:0007669"/>
    <property type="project" value="TreeGrafter"/>
</dbReference>
<feature type="domain" description="E3 ubiquitin-protein ligase UBR-like C-terminal" evidence="2">
    <location>
        <begin position="35"/>
        <end position="269"/>
    </location>
</feature>
<comment type="similarity">
    <text evidence="1">Belongs to the E3 ubiquitin-protein ligase UBR1-like family.</text>
</comment>
<accession>A0A0N5AYI4</accession>
<dbReference type="EC" id="2.3.2.27" evidence="1"/>
<dbReference type="PANTHER" id="PTHR21497">
    <property type="entry name" value="UBIQUITIN LIGASE E3 ALPHA-RELATED"/>
    <property type="match status" value="1"/>
</dbReference>
<dbReference type="Pfam" id="PF18995">
    <property type="entry name" value="PRT6_C"/>
    <property type="match status" value="1"/>
</dbReference>
<dbReference type="STRING" id="451379.A0A0N5AYI4"/>
<dbReference type="GO" id="GO:0016567">
    <property type="term" value="P:protein ubiquitination"/>
    <property type="evidence" value="ECO:0007669"/>
    <property type="project" value="UniProtKB-UniRule"/>
</dbReference>
<dbReference type="InterPro" id="IPR039164">
    <property type="entry name" value="UBR1-like"/>
</dbReference>
<dbReference type="AlphaFoldDB" id="A0A0N5AYI4"/>